<dbReference type="EC" id="3.1.26.-" evidence="6"/>
<dbReference type="AlphaFoldDB" id="A0A1W1UTG9"/>
<evidence type="ECO:0000256" key="1">
    <source>
        <dbReference type="ARBA" id="ARBA00022517"/>
    </source>
</evidence>
<keyword evidence="9" id="KW-1185">Reference proteome</keyword>
<evidence type="ECO:0000256" key="3">
    <source>
        <dbReference type="ARBA" id="ARBA00022722"/>
    </source>
</evidence>
<evidence type="ECO:0000256" key="6">
    <source>
        <dbReference type="HAMAP-Rule" id="MF_01468"/>
    </source>
</evidence>
<dbReference type="GO" id="GO:0005737">
    <property type="term" value="C:cytoplasm"/>
    <property type="evidence" value="ECO:0007669"/>
    <property type="project" value="UniProtKB-SubCell"/>
</dbReference>
<dbReference type="InterPro" id="IPR036389">
    <property type="entry name" value="RNase_III_sf"/>
</dbReference>
<dbReference type="OrthoDB" id="46571at2"/>
<keyword evidence="2 6" id="KW-0698">rRNA processing</keyword>
<keyword evidence="6" id="KW-0694">RNA-binding</keyword>
<dbReference type="InterPro" id="IPR000999">
    <property type="entry name" value="RNase_III_dom"/>
</dbReference>
<evidence type="ECO:0000256" key="2">
    <source>
        <dbReference type="ARBA" id="ARBA00022552"/>
    </source>
</evidence>
<evidence type="ECO:0000313" key="8">
    <source>
        <dbReference type="EMBL" id="SMB84425.1"/>
    </source>
</evidence>
<keyword evidence="6" id="KW-0460">Magnesium</keyword>
<proteinExistence type="inferred from homology"/>
<dbReference type="InterPro" id="IPR008226">
    <property type="entry name" value="Mini3_fam"/>
</dbReference>
<reference evidence="8 9" key="1">
    <citation type="submission" date="2017-04" db="EMBL/GenBank/DDBJ databases">
        <authorList>
            <person name="Afonso C.L."/>
            <person name="Miller P.J."/>
            <person name="Scott M.A."/>
            <person name="Spackman E."/>
            <person name="Goraichik I."/>
            <person name="Dimitrov K.M."/>
            <person name="Suarez D.L."/>
            <person name="Swayne D.E."/>
        </authorList>
    </citation>
    <scope>NUCLEOTIDE SEQUENCE [LARGE SCALE GENOMIC DNA]</scope>
    <source>
        <strain evidence="8 9">DSM 11270</strain>
    </source>
</reference>
<dbReference type="GO" id="GO:0006364">
    <property type="term" value="P:rRNA processing"/>
    <property type="evidence" value="ECO:0007669"/>
    <property type="project" value="UniProtKB-UniRule"/>
</dbReference>
<evidence type="ECO:0000313" key="9">
    <source>
        <dbReference type="Proteomes" id="UP000192731"/>
    </source>
</evidence>
<dbReference type="HAMAP" id="MF_01468">
    <property type="entry name" value="RNase_Mini_III"/>
    <property type="match status" value="1"/>
</dbReference>
<comment type="function">
    <text evidence="6">Involved in correct processing of both the 5' and 3' ends of 23S rRNA precursor. Processes 30S rRNA precursor transcript even in absence of ribonuclease 3 (Rnc); Rnc processes 30S rRNA into smaller rRNA precursors.</text>
</comment>
<keyword evidence="6" id="KW-0963">Cytoplasm</keyword>
<dbReference type="PIRSF" id="PIRSF005520">
    <property type="entry name" value="UCP005520"/>
    <property type="match status" value="1"/>
</dbReference>
<dbReference type="RefSeq" id="WP_084052368.1">
    <property type="nucleotide sequence ID" value="NZ_FWWT01000010.1"/>
</dbReference>
<evidence type="ECO:0000259" key="7">
    <source>
        <dbReference type="Pfam" id="PF00636"/>
    </source>
</evidence>
<feature type="domain" description="RNase III" evidence="7">
    <location>
        <begin position="17"/>
        <end position="114"/>
    </location>
</feature>
<keyword evidence="1 6" id="KW-0690">Ribosome biogenesis</keyword>
<comment type="subcellular location">
    <subcellularLocation>
        <location evidence="6">Cytoplasm</location>
    </subcellularLocation>
</comment>
<organism evidence="8 9">
    <name type="scientific">Desulfonispora thiosulfatigenes DSM 11270</name>
    <dbReference type="NCBI Taxonomy" id="656914"/>
    <lineage>
        <taxon>Bacteria</taxon>
        <taxon>Bacillati</taxon>
        <taxon>Bacillota</taxon>
        <taxon>Clostridia</taxon>
        <taxon>Eubacteriales</taxon>
        <taxon>Peptococcaceae</taxon>
        <taxon>Desulfonispora</taxon>
    </lineage>
</organism>
<dbReference type="GO" id="GO:0004525">
    <property type="term" value="F:ribonuclease III activity"/>
    <property type="evidence" value="ECO:0007669"/>
    <property type="project" value="InterPro"/>
</dbReference>
<dbReference type="PANTHER" id="PTHR34276:SF1">
    <property type="entry name" value="MINI-RIBONUCLEASE 3"/>
    <property type="match status" value="1"/>
</dbReference>
<dbReference type="EMBL" id="FWWT01000010">
    <property type="protein sequence ID" value="SMB84425.1"/>
    <property type="molecule type" value="Genomic_DNA"/>
</dbReference>
<gene>
    <name evidence="6" type="primary">mrnC</name>
    <name evidence="8" type="ORF">SAMN00017405_2340</name>
</gene>
<protein>
    <recommendedName>
        <fullName evidence="6">Mini-ribonuclease 3</fullName>
        <shortName evidence="6">Mini-3</shortName>
        <shortName evidence="6">Mini-RNase 3</shortName>
        <ecNumber evidence="6">3.1.26.-</ecNumber>
    </recommendedName>
    <alternativeName>
        <fullName evidence="6">Mini-RNase III</fullName>
        <shortName evidence="6">Mini-III</shortName>
    </alternativeName>
</protein>
<keyword evidence="4 6" id="KW-0255">Endonuclease</keyword>
<evidence type="ECO:0000256" key="4">
    <source>
        <dbReference type="ARBA" id="ARBA00022759"/>
    </source>
</evidence>
<feature type="active site" evidence="6">
    <location>
        <position position="23"/>
    </location>
</feature>
<keyword evidence="3 6" id="KW-0540">Nuclease</keyword>
<evidence type="ECO:0000256" key="5">
    <source>
        <dbReference type="ARBA" id="ARBA00022801"/>
    </source>
</evidence>
<dbReference type="SUPFAM" id="SSF69065">
    <property type="entry name" value="RNase III domain-like"/>
    <property type="match status" value="1"/>
</dbReference>
<comment type="cofactor">
    <cofactor evidence="6">
        <name>Mg(2+)</name>
        <dbReference type="ChEBI" id="CHEBI:18420"/>
    </cofactor>
</comment>
<dbReference type="STRING" id="656914.SAMN00017405_2340"/>
<dbReference type="Gene3D" id="1.10.1520.10">
    <property type="entry name" value="Ribonuclease III domain"/>
    <property type="match status" value="1"/>
</dbReference>
<dbReference type="GO" id="GO:0019843">
    <property type="term" value="F:rRNA binding"/>
    <property type="evidence" value="ECO:0007669"/>
    <property type="project" value="UniProtKB-UniRule"/>
</dbReference>
<dbReference type="PANTHER" id="PTHR34276">
    <property type="entry name" value="MINI-RIBONUCLEASE 3"/>
    <property type="match status" value="1"/>
</dbReference>
<sequence>MFKDFFEGDPAQLAPLTLAYIGDAVYELYTRLEVLGNGNIKVNELHKKVVQRVKAQTQSKLFQEITNDLDEIELAILKRGRNAKSKHNAKNAEVIDYRRSTGIEALIGYLYLKKDKKRLEDILQKVNDIIKE</sequence>
<keyword evidence="6" id="KW-0699">rRNA-binding</keyword>
<dbReference type="Proteomes" id="UP000192731">
    <property type="component" value="Unassembled WGS sequence"/>
</dbReference>
<keyword evidence="5 6" id="KW-0378">Hydrolase</keyword>
<accession>A0A1W1UTG9</accession>
<name>A0A1W1UTG9_DESTI</name>
<dbReference type="Pfam" id="PF00636">
    <property type="entry name" value="Ribonuclease_3"/>
    <property type="match status" value="1"/>
</dbReference>
<comment type="subunit">
    <text evidence="6">Homodimer.</text>
</comment>
<comment type="similarity">
    <text evidence="6">Belongs to the MrnC RNase family.</text>
</comment>